<feature type="repeat" description="ANK" evidence="3">
    <location>
        <begin position="268"/>
        <end position="302"/>
    </location>
</feature>
<keyword evidence="2 3" id="KW-0040">ANK repeat</keyword>
<dbReference type="Gene3D" id="1.25.40.20">
    <property type="entry name" value="Ankyrin repeat-containing domain"/>
    <property type="match status" value="3"/>
</dbReference>
<evidence type="ECO:0000259" key="5">
    <source>
        <dbReference type="PROSITE" id="PS50225"/>
    </source>
</evidence>
<dbReference type="OrthoDB" id="194358at2759"/>
<dbReference type="EMBL" id="NEDP02076732">
    <property type="protein sequence ID" value="OWF35324.1"/>
    <property type="molecule type" value="Genomic_DNA"/>
</dbReference>
<feature type="region of interest" description="Disordered" evidence="4">
    <location>
        <begin position="1"/>
        <end position="91"/>
    </location>
</feature>
<name>A0A210PFQ7_MIZYE</name>
<dbReference type="PANTHER" id="PTHR24161">
    <property type="entry name" value="ANK_REP_REGION DOMAIN-CONTAINING PROTEIN-RELATED"/>
    <property type="match status" value="1"/>
</dbReference>
<feature type="repeat" description="ANK" evidence="3">
    <location>
        <begin position="169"/>
        <end position="201"/>
    </location>
</feature>
<dbReference type="GO" id="GO:0035556">
    <property type="term" value="P:intracellular signal transduction"/>
    <property type="evidence" value="ECO:0007669"/>
    <property type="project" value="InterPro"/>
</dbReference>
<dbReference type="InterPro" id="IPR002110">
    <property type="entry name" value="Ankyrin_rpt"/>
</dbReference>
<organism evidence="6 7">
    <name type="scientific">Mizuhopecten yessoensis</name>
    <name type="common">Japanese scallop</name>
    <name type="synonym">Patinopecten yessoensis</name>
    <dbReference type="NCBI Taxonomy" id="6573"/>
    <lineage>
        <taxon>Eukaryota</taxon>
        <taxon>Metazoa</taxon>
        <taxon>Spiralia</taxon>
        <taxon>Lophotrochozoa</taxon>
        <taxon>Mollusca</taxon>
        <taxon>Bivalvia</taxon>
        <taxon>Autobranchia</taxon>
        <taxon>Pteriomorphia</taxon>
        <taxon>Pectinida</taxon>
        <taxon>Pectinoidea</taxon>
        <taxon>Pectinidae</taxon>
        <taxon>Mizuhopecten</taxon>
    </lineage>
</organism>
<dbReference type="SUPFAM" id="SSF101447">
    <property type="entry name" value="Formin homology 2 domain (FH2 domain)"/>
    <property type="match status" value="1"/>
</dbReference>
<dbReference type="Proteomes" id="UP000242188">
    <property type="component" value="Unassembled WGS sequence"/>
</dbReference>
<protein>
    <submittedName>
        <fullName evidence="6">Ankyrin repeat domain-containing protein 50</fullName>
    </submittedName>
</protein>
<evidence type="ECO:0000313" key="7">
    <source>
        <dbReference type="Proteomes" id="UP000242188"/>
    </source>
</evidence>
<evidence type="ECO:0000256" key="3">
    <source>
        <dbReference type="PROSITE-ProRule" id="PRU00023"/>
    </source>
</evidence>
<dbReference type="AlphaFoldDB" id="A0A210PFQ7"/>
<dbReference type="Pfam" id="PF00023">
    <property type="entry name" value="Ank"/>
    <property type="match status" value="2"/>
</dbReference>
<reference evidence="6 7" key="1">
    <citation type="journal article" date="2017" name="Nat. Ecol. Evol.">
        <title>Scallop genome provides insights into evolution of bilaterian karyotype and development.</title>
        <authorList>
            <person name="Wang S."/>
            <person name="Zhang J."/>
            <person name="Jiao W."/>
            <person name="Li J."/>
            <person name="Xun X."/>
            <person name="Sun Y."/>
            <person name="Guo X."/>
            <person name="Huan P."/>
            <person name="Dong B."/>
            <person name="Zhang L."/>
            <person name="Hu X."/>
            <person name="Sun X."/>
            <person name="Wang J."/>
            <person name="Zhao C."/>
            <person name="Wang Y."/>
            <person name="Wang D."/>
            <person name="Huang X."/>
            <person name="Wang R."/>
            <person name="Lv J."/>
            <person name="Li Y."/>
            <person name="Zhang Z."/>
            <person name="Liu B."/>
            <person name="Lu W."/>
            <person name="Hui Y."/>
            <person name="Liang J."/>
            <person name="Zhou Z."/>
            <person name="Hou R."/>
            <person name="Li X."/>
            <person name="Liu Y."/>
            <person name="Li H."/>
            <person name="Ning X."/>
            <person name="Lin Y."/>
            <person name="Zhao L."/>
            <person name="Xing Q."/>
            <person name="Dou J."/>
            <person name="Li Y."/>
            <person name="Mao J."/>
            <person name="Guo H."/>
            <person name="Dou H."/>
            <person name="Li T."/>
            <person name="Mu C."/>
            <person name="Jiang W."/>
            <person name="Fu Q."/>
            <person name="Fu X."/>
            <person name="Miao Y."/>
            <person name="Liu J."/>
            <person name="Yu Q."/>
            <person name="Li R."/>
            <person name="Liao H."/>
            <person name="Li X."/>
            <person name="Kong Y."/>
            <person name="Jiang Z."/>
            <person name="Chourrout D."/>
            <person name="Li R."/>
            <person name="Bao Z."/>
        </authorList>
    </citation>
    <scope>NUCLEOTIDE SEQUENCE [LARGE SCALE GENOMIC DNA]</scope>
    <source>
        <strain evidence="6 7">PY_sf001</strain>
    </source>
</reference>
<dbReference type="Pfam" id="PF12796">
    <property type="entry name" value="Ank_2"/>
    <property type="match status" value="1"/>
</dbReference>
<accession>A0A210PFQ7</accession>
<evidence type="ECO:0000313" key="6">
    <source>
        <dbReference type="EMBL" id="OWF35324.1"/>
    </source>
</evidence>
<feature type="compositionally biased region" description="Low complexity" evidence="4">
    <location>
        <begin position="15"/>
        <end position="32"/>
    </location>
</feature>
<dbReference type="SMART" id="SM00248">
    <property type="entry name" value="ANK"/>
    <property type="match status" value="8"/>
</dbReference>
<evidence type="ECO:0000256" key="1">
    <source>
        <dbReference type="ARBA" id="ARBA00022737"/>
    </source>
</evidence>
<dbReference type="SUPFAM" id="SSF158235">
    <property type="entry name" value="SOCS box-like"/>
    <property type="match status" value="1"/>
</dbReference>
<dbReference type="InterPro" id="IPR036770">
    <property type="entry name" value="Ankyrin_rpt-contain_sf"/>
</dbReference>
<dbReference type="Pfam" id="PF07525">
    <property type="entry name" value="SOCS_box"/>
    <property type="match status" value="1"/>
</dbReference>
<keyword evidence="7" id="KW-1185">Reference proteome</keyword>
<dbReference type="SUPFAM" id="SSF48403">
    <property type="entry name" value="Ankyrin repeat"/>
    <property type="match status" value="1"/>
</dbReference>
<dbReference type="InterPro" id="IPR036036">
    <property type="entry name" value="SOCS_box-like_dom_sf"/>
</dbReference>
<gene>
    <name evidence="6" type="ORF">KP79_PYT03892</name>
</gene>
<evidence type="ECO:0000256" key="2">
    <source>
        <dbReference type="ARBA" id="ARBA00023043"/>
    </source>
</evidence>
<feature type="repeat" description="ANK" evidence="3">
    <location>
        <begin position="202"/>
        <end position="234"/>
    </location>
</feature>
<proteinExistence type="predicted"/>
<comment type="caution">
    <text evidence="6">The sequence shown here is derived from an EMBL/GenBank/DDBJ whole genome shotgun (WGS) entry which is preliminary data.</text>
</comment>
<dbReference type="PROSITE" id="PS50088">
    <property type="entry name" value="ANK_REPEAT"/>
    <property type="match status" value="6"/>
</dbReference>
<dbReference type="CDD" id="cd03587">
    <property type="entry name" value="SOCS"/>
    <property type="match status" value="1"/>
</dbReference>
<feature type="compositionally biased region" description="Low complexity" evidence="4">
    <location>
        <begin position="39"/>
        <end position="56"/>
    </location>
</feature>
<sequence length="469" mass="51573">MESEQESLDYPPPHQHVSPSSSPPQHQQVSPSISPPPHQHVSPSSSPPLHQQVSPSSSPPPHQHVPPSLPHVPPPPPPPPPPPLPVPLPLDGAAITIDDMRVRESEPINGSDLLLEVPNDEEDIFKAVRYNDLDMIGRLVRAGININSKHQGMACTVRCRMLASHIKMTKYTPLHVAVLQSPLKTISFLVDHGADVNSCDGNSRVPLHYVANAGRADVLQFLLQKGSSCNVQSASMKTPLMYAVIKGDPMSINLLIKAGADVDITDEKGTSALHLASFTMPVKHYVVQLLLKGGANVNIANKKGATPLMMSVATRDIALMEMLLDGGAEVDKVDNRRRSTFHSVIELSSRAVPTIARLLVQRGADINTVDKDGGTLLSKSIRFGKMETILMLLSMDCYRDMDLLLGEKITDLRESYSHFNKLMEKELNTPRSLLRCCRYTIRSHVSKGHMTDLDKLMIPRTLKNYLQLK</sequence>
<feature type="domain" description="SOCS box" evidence="5">
    <location>
        <begin position="428"/>
        <end position="469"/>
    </location>
</feature>
<dbReference type="PRINTS" id="PR01415">
    <property type="entry name" value="ANKYRIN"/>
</dbReference>
<evidence type="ECO:0000256" key="4">
    <source>
        <dbReference type="SAM" id="MobiDB-lite"/>
    </source>
</evidence>
<feature type="repeat" description="ANK" evidence="3">
    <location>
        <begin position="303"/>
        <end position="335"/>
    </location>
</feature>
<dbReference type="SMART" id="SM00969">
    <property type="entry name" value="SOCS_box"/>
    <property type="match status" value="1"/>
</dbReference>
<feature type="compositionally biased region" description="Pro residues" evidence="4">
    <location>
        <begin position="57"/>
        <end position="88"/>
    </location>
</feature>
<dbReference type="PROSITE" id="PS50225">
    <property type="entry name" value="SOCS"/>
    <property type="match status" value="1"/>
</dbReference>
<dbReference type="PANTHER" id="PTHR24161:SF124">
    <property type="entry name" value="TRANSIENT RECEPTOR POTENTIAL CHANNEL PYREXIA"/>
    <property type="match status" value="1"/>
</dbReference>
<dbReference type="STRING" id="6573.A0A210PFQ7"/>
<dbReference type="PROSITE" id="PS50297">
    <property type="entry name" value="ANK_REP_REGION"/>
    <property type="match status" value="5"/>
</dbReference>
<feature type="repeat" description="ANK" evidence="3">
    <location>
        <begin position="235"/>
        <end position="267"/>
    </location>
</feature>
<dbReference type="InterPro" id="IPR001496">
    <property type="entry name" value="SOCS_box"/>
</dbReference>
<feature type="repeat" description="ANK" evidence="3">
    <location>
        <begin position="336"/>
        <end position="371"/>
    </location>
</feature>
<keyword evidence="1" id="KW-0677">Repeat</keyword>